<evidence type="ECO:0000313" key="2">
    <source>
        <dbReference type="EMBL" id="MQY48446.1"/>
    </source>
</evidence>
<dbReference type="RefSeq" id="WP_153356874.1">
    <property type="nucleotide sequence ID" value="NZ_JAYKOO010000002.1"/>
</dbReference>
<feature type="transmembrane region" description="Helical" evidence="1">
    <location>
        <begin position="12"/>
        <end position="32"/>
    </location>
</feature>
<accession>A0A6A8AGU5</accession>
<gene>
    <name evidence="2" type="ORF">GAO09_20645</name>
</gene>
<keyword evidence="1" id="KW-0472">Membrane</keyword>
<keyword evidence="1" id="KW-1133">Transmembrane helix</keyword>
<dbReference type="EMBL" id="WIXI01000048">
    <property type="protein sequence ID" value="MQY48446.1"/>
    <property type="molecule type" value="Genomic_DNA"/>
</dbReference>
<protein>
    <submittedName>
        <fullName evidence="2">Uncharacterized protein</fullName>
    </submittedName>
</protein>
<name>A0A6A8AGU5_9HYPH</name>
<keyword evidence="3" id="KW-1185">Reference proteome</keyword>
<dbReference type="Proteomes" id="UP000435138">
    <property type="component" value="Unassembled WGS sequence"/>
</dbReference>
<reference evidence="2 3" key="1">
    <citation type="submission" date="2019-11" db="EMBL/GenBank/DDBJ databases">
        <title>Genome analysis of Rhizobacterium cereale a novel genus and species isolated from maize roots in North Spain.</title>
        <authorList>
            <person name="Menendez E."/>
            <person name="Flores-Felix J.D."/>
            <person name="Ramirez-Bahena M.-H."/>
            <person name="Igual J.M."/>
            <person name="Garcia-Fraile P."/>
            <person name="Peix A."/>
            <person name="Velazquez E."/>
        </authorList>
    </citation>
    <scope>NUCLEOTIDE SEQUENCE [LARGE SCALE GENOMIC DNA]</scope>
    <source>
        <strain evidence="2 3">RZME27</strain>
    </source>
</reference>
<organism evidence="2 3">
    <name type="scientific">Endobacterium cereale</name>
    <dbReference type="NCBI Taxonomy" id="2663029"/>
    <lineage>
        <taxon>Bacteria</taxon>
        <taxon>Pseudomonadati</taxon>
        <taxon>Pseudomonadota</taxon>
        <taxon>Alphaproteobacteria</taxon>
        <taxon>Hyphomicrobiales</taxon>
        <taxon>Rhizobiaceae</taxon>
        <taxon>Endobacterium</taxon>
    </lineage>
</organism>
<proteinExistence type="predicted"/>
<comment type="caution">
    <text evidence="2">The sequence shown here is derived from an EMBL/GenBank/DDBJ whole genome shotgun (WGS) entry which is preliminary data.</text>
</comment>
<keyword evidence="1" id="KW-0812">Transmembrane</keyword>
<sequence length="179" mass="19244">MAKRRLVTALKIIGVVLVVLVAIAVGLFIYAVHVAGKVWESMAASDDYAISGDQLTEKAFKDASVATVRGMTLRLVRYRAHPFMAEYRMVIEVTAGNSRSSRELEPDSGGMSTVKLCNNTDGSLLLEDNASILEISSAGDIRKVEDTTSQVARCAWPVGKFGYGDVGGYGFQPAAPDRP</sequence>
<dbReference type="AlphaFoldDB" id="A0A6A8AGU5"/>
<evidence type="ECO:0000313" key="3">
    <source>
        <dbReference type="Proteomes" id="UP000435138"/>
    </source>
</evidence>
<evidence type="ECO:0000256" key="1">
    <source>
        <dbReference type="SAM" id="Phobius"/>
    </source>
</evidence>